<organism evidence="5 6">
    <name type="scientific">Chilo suppressalis</name>
    <name type="common">Asiatic rice borer moth</name>
    <dbReference type="NCBI Taxonomy" id="168631"/>
    <lineage>
        <taxon>Eukaryota</taxon>
        <taxon>Metazoa</taxon>
        <taxon>Ecdysozoa</taxon>
        <taxon>Arthropoda</taxon>
        <taxon>Hexapoda</taxon>
        <taxon>Insecta</taxon>
        <taxon>Pterygota</taxon>
        <taxon>Neoptera</taxon>
        <taxon>Endopterygota</taxon>
        <taxon>Lepidoptera</taxon>
        <taxon>Glossata</taxon>
        <taxon>Ditrysia</taxon>
        <taxon>Pyraloidea</taxon>
        <taxon>Crambidae</taxon>
        <taxon>Crambinae</taxon>
        <taxon>Chilo</taxon>
    </lineage>
</organism>
<dbReference type="Pfam" id="PF02944">
    <property type="entry name" value="BESS"/>
    <property type="match status" value="1"/>
</dbReference>
<keyword evidence="6" id="KW-1185">Reference proteome</keyword>
<dbReference type="EMBL" id="OU963915">
    <property type="protein sequence ID" value="CAH0403022.1"/>
    <property type="molecule type" value="Genomic_DNA"/>
</dbReference>
<dbReference type="PANTHER" id="PTHR37162">
    <property type="entry name" value="HAT FAMILY DIMERISATION DOMAINCONTAINING PROTEIN-RELATED"/>
    <property type="match status" value="1"/>
</dbReference>
<feature type="domain" description="BESS" evidence="4">
    <location>
        <begin position="537"/>
        <end position="576"/>
    </location>
</feature>
<dbReference type="InterPro" id="IPR004210">
    <property type="entry name" value="BESS_motif"/>
</dbReference>
<dbReference type="Proteomes" id="UP001153292">
    <property type="component" value="Chromosome 22"/>
</dbReference>
<dbReference type="InterPro" id="IPR006578">
    <property type="entry name" value="MADF-dom"/>
</dbReference>
<comment type="subcellular location">
    <subcellularLocation>
        <location evidence="1">Nucleus</location>
    </subcellularLocation>
</comment>
<evidence type="ECO:0000259" key="3">
    <source>
        <dbReference type="PROSITE" id="PS51029"/>
    </source>
</evidence>
<evidence type="ECO:0000259" key="4">
    <source>
        <dbReference type="PROSITE" id="PS51031"/>
    </source>
</evidence>
<feature type="region of interest" description="Disordered" evidence="2">
    <location>
        <begin position="479"/>
        <end position="515"/>
    </location>
</feature>
<gene>
    <name evidence="5" type="ORF">CHILSU_LOCUS6282</name>
</gene>
<evidence type="ECO:0000256" key="1">
    <source>
        <dbReference type="PROSITE-ProRule" id="PRU00371"/>
    </source>
</evidence>
<feature type="compositionally biased region" description="Polar residues" evidence="2">
    <location>
        <begin position="618"/>
        <end position="643"/>
    </location>
</feature>
<feature type="compositionally biased region" description="Pro residues" evidence="2">
    <location>
        <begin position="608"/>
        <end position="617"/>
    </location>
</feature>
<proteinExistence type="predicted"/>
<reference evidence="5" key="1">
    <citation type="submission" date="2021-12" db="EMBL/GenBank/DDBJ databases">
        <authorList>
            <person name="King R."/>
        </authorList>
    </citation>
    <scope>NUCLEOTIDE SEQUENCE</scope>
</reference>
<evidence type="ECO:0000313" key="6">
    <source>
        <dbReference type="Proteomes" id="UP001153292"/>
    </source>
</evidence>
<feature type="domain" description="MADF" evidence="3">
    <location>
        <begin position="377"/>
        <end position="476"/>
    </location>
</feature>
<dbReference type="SUPFAM" id="SSF53098">
    <property type="entry name" value="Ribonuclease H-like"/>
    <property type="match status" value="1"/>
</dbReference>
<name>A0ABN8BA02_CHISP</name>
<evidence type="ECO:0000313" key="5">
    <source>
        <dbReference type="EMBL" id="CAH0403022.1"/>
    </source>
</evidence>
<keyword evidence="1" id="KW-0539">Nucleus</keyword>
<dbReference type="PROSITE" id="PS51029">
    <property type="entry name" value="MADF"/>
    <property type="match status" value="1"/>
</dbReference>
<dbReference type="PANTHER" id="PTHR37162:SF1">
    <property type="entry name" value="BED-TYPE DOMAIN-CONTAINING PROTEIN"/>
    <property type="match status" value="1"/>
</dbReference>
<feature type="region of interest" description="Disordered" evidence="2">
    <location>
        <begin position="595"/>
        <end position="660"/>
    </location>
</feature>
<accession>A0ABN8BA02</accession>
<evidence type="ECO:0000256" key="2">
    <source>
        <dbReference type="SAM" id="MobiDB-lite"/>
    </source>
</evidence>
<sequence length="660" mass="75682">MPKEKKTNKYVQKYVKSWEKDPACVGWLQPIVGDETKAFCSHCKVTLVAHKKSLQEHATSKKHLQSANKEREIVNLPKIDRFAKVTLTEKRKIAELKIATYVAEHCSIKSVDHLSMVIKGLDEDSTVLQDIKLHRTKCSALVKNILSPCILQELLEDVCDSHFSLIIDESTTVDTKKVLCIMIRYFSKTKKKIVTTFYRLIEMEAGTSDAISHAVLNQLKIDGLQPTKLIGLGVDGASVNVGRHHSVSTLLREAVETILEQWDTLKLHFQITESNDERCYIASQLHAMYATPENKLFLTFLANSLKGVVGLNKLFQSQNVDPVKPFEDLNNLMYSHLQTIVVPSQLQKVSRYELGTFDFLQHLGPLRTSVMNFDTEKFIVEIQQRESIWNCQGAIYRNRDLKRKQWEELVDIFGKDEMTTEEKRSLGNELQKKWKNIRDNFVKALKDNVSRSGSAAKKKTQYIFYNNLMFLKDTVSINKTDSNMPRQENDGNETENVTDPVIPPPPKRNKKKKKEDDIGVELINVLNKNVEFRKAEEDEDRLFFLSLVSEIKKVPEHIRLRTKAKIMQVITEAQTSGYNSTWDYVRPFTYNQGPHQGYQTPSFARNYIPPPPPPPSVSPTHRGTWNEGESVTSPESTYSQNTHMSHESDYLDLFNDNNSQ</sequence>
<dbReference type="PROSITE" id="PS51031">
    <property type="entry name" value="BESS"/>
    <property type="match status" value="1"/>
</dbReference>
<dbReference type="InterPro" id="IPR012337">
    <property type="entry name" value="RNaseH-like_sf"/>
</dbReference>
<dbReference type="Pfam" id="PF10545">
    <property type="entry name" value="MADF_DNA_bdg"/>
    <property type="match status" value="1"/>
</dbReference>
<dbReference type="SMART" id="SM00595">
    <property type="entry name" value="MADF"/>
    <property type="match status" value="1"/>
</dbReference>
<protein>
    <recommendedName>
        <fullName evidence="7">DUF4371 domain-containing protein</fullName>
    </recommendedName>
</protein>
<evidence type="ECO:0008006" key="7">
    <source>
        <dbReference type="Google" id="ProtNLM"/>
    </source>
</evidence>